<dbReference type="Pfam" id="PF00096">
    <property type="entry name" value="zf-C2H2"/>
    <property type="match status" value="2"/>
</dbReference>
<dbReference type="InterPro" id="IPR001138">
    <property type="entry name" value="Zn2Cys6_DnaBD"/>
</dbReference>
<evidence type="ECO:0000256" key="4">
    <source>
        <dbReference type="ARBA" id="ARBA00023163"/>
    </source>
</evidence>
<dbReference type="SUPFAM" id="SSF57667">
    <property type="entry name" value="beta-beta-alpha zinc fingers"/>
    <property type="match status" value="1"/>
</dbReference>
<organism evidence="10">
    <name type="scientific">Bionectria ochroleuca</name>
    <name type="common">Gliocladium roseum</name>
    <dbReference type="NCBI Taxonomy" id="29856"/>
    <lineage>
        <taxon>Eukaryota</taxon>
        <taxon>Fungi</taxon>
        <taxon>Dikarya</taxon>
        <taxon>Ascomycota</taxon>
        <taxon>Pezizomycotina</taxon>
        <taxon>Sordariomycetes</taxon>
        <taxon>Hypocreomycetidae</taxon>
        <taxon>Hypocreales</taxon>
        <taxon>Bionectriaceae</taxon>
        <taxon>Clonostachys</taxon>
    </lineage>
</organism>
<dbReference type="GO" id="GO:0006351">
    <property type="term" value="P:DNA-templated transcription"/>
    <property type="evidence" value="ECO:0007669"/>
    <property type="project" value="InterPro"/>
</dbReference>
<evidence type="ECO:0000256" key="3">
    <source>
        <dbReference type="ARBA" id="ARBA00023015"/>
    </source>
</evidence>
<name>A0A0B7K419_BIOOC</name>
<dbReference type="GO" id="GO:0008270">
    <property type="term" value="F:zinc ion binding"/>
    <property type="evidence" value="ECO:0007669"/>
    <property type="project" value="UniProtKB-KW"/>
</dbReference>
<evidence type="ECO:0000256" key="5">
    <source>
        <dbReference type="ARBA" id="ARBA00023242"/>
    </source>
</evidence>
<proteinExistence type="predicted"/>
<gene>
    <name evidence="10" type="ORF">BN869_000006345_1</name>
</gene>
<dbReference type="PROSITE" id="PS00028">
    <property type="entry name" value="ZINC_FINGER_C2H2_1"/>
    <property type="match status" value="2"/>
</dbReference>
<keyword evidence="6" id="KW-0863">Zinc-finger</keyword>
<dbReference type="Pfam" id="PF04082">
    <property type="entry name" value="Fungal_trans"/>
    <property type="match status" value="1"/>
</dbReference>
<dbReference type="PROSITE" id="PS50157">
    <property type="entry name" value="ZINC_FINGER_C2H2_2"/>
    <property type="match status" value="2"/>
</dbReference>
<evidence type="ECO:0000313" key="10">
    <source>
        <dbReference type="EMBL" id="CEO50287.1"/>
    </source>
</evidence>
<reference evidence="10" key="1">
    <citation type="submission" date="2015-01" db="EMBL/GenBank/DDBJ databases">
        <authorList>
            <person name="Durling Mikael"/>
        </authorList>
    </citation>
    <scope>NUCLEOTIDE SEQUENCE</scope>
</reference>
<dbReference type="PROSITE" id="PS00463">
    <property type="entry name" value="ZN2_CY6_FUNGAL_1"/>
    <property type="match status" value="1"/>
</dbReference>
<evidence type="ECO:0000256" key="2">
    <source>
        <dbReference type="ARBA" id="ARBA00022833"/>
    </source>
</evidence>
<dbReference type="InterPro" id="IPR036236">
    <property type="entry name" value="Znf_C2H2_sf"/>
</dbReference>
<evidence type="ECO:0000256" key="6">
    <source>
        <dbReference type="PROSITE-ProRule" id="PRU00042"/>
    </source>
</evidence>
<dbReference type="EMBL" id="CDPU01000017">
    <property type="protein sequence ID" value="CEO50287.1"/>
    <property type="molecule type" value="Genomic_DNA"/>
</dbReference>
<evidence type="ECO:0008006" key="11">
    <source>
        <dbReference type="Google" id="ProtNLM"/>
    </source>
</evidence>
<sequence>MPATRGNGLFQCGSCQRQYKRPDHLTRHVRSHLDSKPHQCHLCQKAFTRIDLLKRHIAAHEAKGDHLNPSLSEGSSSSLSRVSQACQSCAANHLRCTETKPCRRCVSKGIECVSSRPLDAENAFTPPETMPQHSTTSPNVSLQDAGDKALSATPYQENSLQEDLLSDLDVTQAITNDFIEVRSFPKHPDMLFASGTSTPFGPFSFDPDMSMELDDIDLRFLDSYNVNIPFGADEYTPTPSNIFSMGEGAGSTPKSICTDAYRTSHWSFRPGVNDHGGAEEENLILTDDGHNPPEKRVPVETRITSASLATAGRDKLITTIMRSCRTDSLFKAAASFPSINLLDSLLQFYFSSPSSEARYFLHAPTFDPNKKRSELIMAMVAHGAVLTLDPTFLKLGFAMQESARVAIPTLWEGKNALIRDLQLTQAFYITLEIGLWSGHSRKVEIAESFLQPILTMLRRGGRFKNSSYPDLFLSRNIRGEELEENWTEWVEQESFKRICFRILRHDSNSSASLLTNPLISYAELKLPLPASDKLWSAPTAERWKEAFLAEILEPPPAIGAYLEDPRLFATISNRNDLLSRSHAFLSCIWSMAWEYIQLNSMQRTAPGRWSGIVLKSRQDELLKLLEHFRLSTEPGVAFAPDVTMRTEQILLHLYISIEDVQVFAGIEGPERSSAIYPIIKDWAKGESARRAVWHAGQILRAARLIPKEQIRDSLAIMMYHASLALWVYGVACEDHPRDTLRSPRPNLGREVFLDGTDGVHVQRFMQLGNGVPCIQIPSADSTACASSTSNVPLACHETVMDTAVAYLHANYPGEGRPLLVEEIIQIMVGLRNSDKTLVDRSLA</sequence>
<dbReference type="InterPro" id="IPR007219">
    <property type="entry name" value="XnlR_reg_dom"/>
</dbReference>
<feature type="domain" description="C2H2-type" evidence="9">
    <location>
        <begin position="10"/>
        <end position="37"/>
    </location>
</feature>
<evidence type="ECO:0000256" key="1">
    <source>
        <dbReference type="ARBA" id="ARBA00022723"/>
    </source>
</evidence>
<dbReference type="PANTHER" id="PTHR47660">
    <property type="entry name" value="TRANSCRIPTION FACTOR WITH C2H2 AND ZN(2)-CYS(6) DNA BINDING DOMAIN (EUROFUNG)-RELATED-RELATED"/>
    <property type="match status" value="1"/>
</dbReference>
<dbReference type="Gene3D" id="3.30.160.60">
    <property type="entry name" value="Classic Zinc Finger"/>
    <property type="match status" value="2"/>
</dbReference>
<evidence type="ECO:0000259" key="9">
    <source>
        <dbReference type="PROSITE" id="PS50157"/>
    </source>
</evidence>
<dbReference type="Pfam" id="PF00172">
    <property type="entry name" value="Zn_clus"/>
    <property type="match status" value="1"/>
</dbReference>
<feature type="region of interest" description="Disordered" evidence="7">
    <location>
        <begin position="123"/>
        <end position="144"/>
    </location>
</feature>
<feature type="compositionally biased region" description="Polar residues" evidence="7">
    <location>
        <begin position="131"/>
        <end position="142"/>
    </location>
</feature>
<dbReference type="PROSITE" id="PS50048">
    <property type="entry name" value="ZN2_CY6_FUNGAL_2"/>
    <property type="match status" value="1"/>
</dbReference>
<keyword evidence="1" id="KW-0479">Metal-binding</keyword>
<evidence type="ECO:0000256" key="7">
    <source>
        <dbReference type="SAM" id="MobiDB-lite"/>
    </source>
</evidence>
<dbReference type="SMART" id="SM00066">
    <property type="entry name" value="GAL4"/>
    <property type="match status" value="1"/>
</dbReference>
<dbReference type="InterPro" id="IPR036864">
    <property type="entry name" value="Zn2-C6_fun-type_DNA-bd_sf"/>
</dbReference>
<keyword evidence="2" id="KW-0862">Zinc</keyword>
<keyword evidence="5" id="KW-0539">Nucleus</keyword>
<keyword evidence="3" id="KW-0805">Transcription regulation</keyword>
<feature type="domain" description="C2H2-type" evidence="9">
    <location>
        <begin position="38"/>
        <end position="65"/>
    </location>
</feature>
<dbReference type="SMART" id="SM00355">
    <property type="entry name" value="ZnF_C2H2"/>
    <property type="match status" value="2"/>
</dbReference>
<protein>
    <recommendedName>
        <fullName evidence="11">C6 transcription factor RegA</fullName>
    </recommendedName>
</protein>
<dbReference type="GO" id="GO:0000981">
    <property type="term" value="F:DNA-binding transcription factor activity, RNA polymerase II-specific"/>
    <property type="evidence" value="ECO:0007669"/>
    <property type="project" value="InterPro"/>
</dbReference>
<accession>A0A0B7K419</accession>
<dbReference type="Gene3D" id="4.10.240.10">
    <property type="entry name" value="Zn(2)-C6 fungal-type DNA-binding domain"/>
    <property type="match status" value="1"/>
</dbReference>
<dbReference type="CDD" id="cd00067">
    <property type="entry name" value="GAL4"/>
    <property type="match status" value="1"/>
</dbReference>
<dbReference type="PANTHER" id="PTHR47660:SF7">
    <property type="entry name" value="TRANSCRIPTION FACTOR WITH C2H2 AND ZN(2)-CYS(6) DNA BINDING DOMAIN (EUROFUNG)"/>
    <property type="match status" value="1"/>
</dbReference>
<feature type="domain" description="Zn(2)-C6 fungal-type" evidence="8">
    <location>
        <begin position="85"/>
        <end position="114"/>
    </location>
</feature>
<dbReference type="AlphaFoldDB" id="A0A0B7K419"/>
<dbReference type="GO" id="GO:0003677">
    <property type="term" value="F:DNA binding"/>
    <property type="evidence" value="ECO:0007669"/>
    <property type="project" value="InterPro"/>
</dbReference>
<dbReference type="InterPro" id="IPR013087">
    <property type="entry name" value="Znf_C2H2_type"/>
</dbReference>
<keyword evidence="4" id="KW-0804">Transcription</keyword>
<dbReference type="SUPFAM" id="SSF57701">
    <property type="entry name" value="Zn2/Cys6 DNA-binding domain"/>
    <property type="match status" value="1"/>
</dbReference>
<evidence type="ECO:0000259" key="8">
    <source>
        <dbReference type="PROSITE" id="PS50048"/>
    </source>
</evidence>